<dbReference type="EMBL" id="FNJI01000005">
    <property type="protein sequence ID" value="SDO75635.1"/>
    <property type="molecule type" value="Genomic_DNA"/>
</dbReference>
<name>A0A1H0M5J3_9BACT</name>
<evidence type="ECO:0000313" key="3">
    <source>
        <dbReference type="Proteomes" id="UP000199073"/>
    </source>
</evidence>
<dbReference type="GO" id="GO:0005525">
    <property type="term" value="F:GTP binding"/>
    <property type="evidence" value="ECO:0007669"/>
    <property type="project" value="InterPro"/>
</dbReference>
<dbReference type="PANTHER" id="PTHR40072">
    <property type="entry name" value="MOLYBDOPTERIN-GUANINE DINUCLEOTIDE BIOSYNTHESIS ADAPTER PROTEIN-RELATED"/>
    <property type="match status" value="1"/>
</dbReference>
<dbReference type="InterPro" id="IPR004435">
    <property type="entry name" value="MobB_dom"/>
</dbReference>
<proteinExistence type="predicted"/>
<dbReference type="CDD" id="cd03116">
    <property type="entry name" value="MobB"/>
    <property type="match status" value="1"/>
</dbReference>
<dbReference type="RefSeq" id="WP_092220370.1">
    <property type="nucleotide sequence ID" value="NZ_FNJI01000005.1"/>
</dbReference>
<feature type="domain" description="Molybdopterin-guanine dinucleotide biosynthesis protein B (MobB)" evidence="1">
    <location>
        <begin position="4"/>
        <end position="132"/>
    </location>
</feature>
<dbReference type="InterPro" id="IPR052539">
    <property type="entry name" value="MGD_biosynthesis_adapter"/>
</dbReference>
<sequence length="215" mass="23419">MPAIVSFIGWHDSGKTTLASRVVAEVKRLGYNVAVIKSSSEKGIVFDSPGTDTYKHTKAGADGIMLVAPDQMIVRTGNKGLDLATLANRFFPEVDLVVGEGFKTADSIAKIEVFKDSDMRIREQVDGVVAIAASHRVVSHLPVFSLDDAREIAQFILDRFFEGKKTTTCVVLVNDRPISLVGKDSEKITRLVADFISERAGGDTIESIDIHIDLK</sequence>
<evidence type="ECO:0000313" key="2">
    <source>
        <dbReference type="EMBL" id="SDO75635.1"/>
    </source>
</evidence>
<dbReference type="STRING" id="91360.SAMN05660330_00988"/>
<gene>
    <name evidence="2" type="ORF">SAMN05660330_00988</name>
</gene>
<dbReference type="GO" id="GO:0006777">
    <property type="term" value="P:Mo-molybdopterin cofactor biosynthetic process"/>
    <property type="evidence" value="ECO:0007669"/>
    <property type="project" value="InterPro"/>
</dbReference>
<dbReference type="Pfam" id="PF03205">
    <property type="entry name" value="MobB"/>
    <property type="match status" value="1"/>
</dbReference>
<dbReference type="Proteomes" id="UP000199073">
    <property type="component" value="Unassembled WGS sequence"/>
</dbReference>
<dbReference type="AlphaFoldDB" id="A0A1H0M5J3"/>
<accession>A0A1H0M5J3</accession>
<organism evidence="2 3">
    <name type="scientific">Desulforhopalus singaporensis</name>
    <dbReference type="NCBI Taxonomy" id="91360"/>
    <lineage>
        <taxon>Bacteria</taxon>
        <taxon>Pseudomonadati</taxon>
        <taxon>Thermodesulfobacteriota</taxon>
        <taxon>Desulfobulbia</taxon>
        <taxon>Desulfobulbales</taxon>
        <taxon>Desulfocapsaceae</taxon>
        <taxon>Desulforhopalus</taxon>
    </lineage>
</organism>
<dbReference type="PANTHER" id="PTHR40072:SF1">
    <property type="entry name" value="MOLYBDOPTERIN-GUANINE DINUCLEOTIDE BIOSYNTHESIS ADAPTER PROTEIN"/>
    <property type="match status" value="1"/>
</dbReference>
<keyword evidence="3" id="KW-1185">Reference proteome</keyword>
<dbReference type="NCBIfam" id="TIGR00176">
    <property type="entry name" value="mobB"/>
    <property type="match status" value="1"/>
</dbReference>
<protein>
    <submittedName>
        <fullName evidence="2">Molybdopterin-guanine dinucleotide biosynthesis protein B</fullName>
    </submittedName>
</protein>
<dbReference type="Gene3D" id="3.40.50.300">
    <property type="entry name" value="P-loop containing nucleotide triphosphate hydrolases"/>
    <property type="match status" value="1"/>
</dbReference>
<reference evidence="2 3" key="1">
    <citation type="submission" date="2016-10" db="EMBL/GenBank/DDBJ databases">
        <authorList>
            <person name="de Groot N.N."/>
        </authorList>
    </citation>
    <scope>NUCLEOTIDE SEQUENCE [LARGE SCALE GENOMIC DNA]</scope>
    <source>
        <strain evidence="2 3">DSM 12130</strain>
    </source>
</reference>
<dbReference type="SUPFAM" id="SSF52540">
    <property type="entry name" value="P-loop containing nucleoside triphosphate hydrolases"/>
    <property type="match status" value="1"/>
</dbReference>
<evidence type="ECO:0000259" key="1">
    <source>
        <dbReference type="Pfam" id="PF03205"/>
    </source>
</evidence>
<dbReference type="InterPro" id="IPR027417">
    <property type="entry name" value="P-loop_NTPase"/>
</dbReference>
<dbReference type="OrthoDB" id="9786803at2"/>